<name>A0A917S8L5_9ACTN</name>
<accession>A0A917S8L5</accession>
<protein>
    <recommendedName>
        <fullName evidence="1">DUF402 domain-containing protein</fullName>
    </recommendedName>
</protein>
<evidence type="ECO:0000313" key="3">
    <source>
        <dbReference type="Proteomes" id="UP000613840"/>
    </source>
</evidence>
<dbReference type="Pfam" id="PF04167">
    <property type="entry name" value="DUF402"/>
    <property type="match status" value="1"/>
</dbReference>
<dbReference type="InterPro" id="IPR035930">
    <property type="entry name" value="FomD-like_sf"/>
</dbReference>
<dbReference type="AlphaFoldDB" id="A0A917S8L5"/>
<evidence type="ECO:0000259" key="1">
    <source>
        <dbReference type="Pfam" id="PF04167"/>
    </source>
</evidence>
<evidence type="ECO:0000313" key="2">
    <source>
        <dbReference type="EMBL" id="GGL64058.1"/>
    </source>
</evidence>
<sequence length="189" mass="22261">MGSAKQIFRPGSLITRYESHRGRDWMDHPVRVVQDSGDRFAVLLSPGSAFRFHDHDHPLGPHPWRRHPDWRGPEVLQLYRMDTPYSVWMFFDDHRFRNWYINFETPALRRLDGFETDDHGLDLIIERDGTLVWKDVEDLDAMLRSGRLVAAEVLGILSAAHTVSDEIRRGERWWSGWDDWTPALIDRTL</sequence>
<keyword evidence="3" id="KW-1185">Reference proteome</keyword>
<reference evidence="2" key="1">
    <citation type="journal article" date="2014" name="Int. J. Syst. Evol. Microbiol.">
        <title>Complete genome sequence of Corynebacterium casei LMG S-19264T (=DSM 44701T), isolated from a smear-ripened cheese.</title>
        <authorList>
            <consortium name="US DOE Joint Genome Institute (JGI-PGF)"/>
            <person name="Walter F."/>
            <person name="Albersmeier A."/>
            <person name="Kalinowski J."/>
            <person name="Ruckert C."/>
        </authorList>
    </citation>
    <scope>NUCLEOTIDE SEQUENCE</scope>
    <source>
        <strain evidence="2">CGMCC 4.7306</strain>
    </source>
</reference>
<dbReference type="RefSeq" id="WP_188895526.1">
    <property type="nucleotide sequence ID" value="NZ_BMMZ01000005.1"/>
</dbReference>
<dbReference type="EMBL" id="BMMZ01000005">
    <property type="protein sequence ID" value="GGL64058.1"/>
    <property type="molecule type" value="Genomic_DNA"/>
</dbReference>
<gene>
    <name evidence="2" type="ORF">GCM10011575_23130</name>
</gene>
<proteinExistence type="predicted"/>
<feature type="domain" description="DUF402" evidence="1">
    <location>
        <begin position="62"/>
        <end position="171"/>
    </location>
</feature>
<dbReference type="InterPro" id="IPR007295">
    <property type="entry name" value="DUF402"/>
</dbReference>
<reference evidence="2" key="2">
    <citation type="submission" date="2020-09" db="EMBL/GenBank/DDBJ databases">
        <authorList>
            <person name="Sun Q."/>
            <person name="Zhou Y."/>
        </authorList>
    </citation>
    <scope>NUCLEOTIDE SEQUENCE</scope>
    <source>
        <strain evidence="2">CGMCC 4.7306</strain>
    </source>
</reference>
<dbReference type="Gene3D" id="2.40.380.10">
    <property type="entry name" value="FomD-like"/>
    <property type="match status" value="1"/>
</dbReference>
<organism evidence="2 3">
    <name type="scientific">Microlunatus endophyticus</name>
    <dbReference type="NCBI Taxonomy" id="1716077"/>
    <lineage>
        <taxon>Bacteria</taxon>
        <taxon>Bacillati</taxon>
        <taxon>Actinomycetota</taxon>
        <taxon>Actinomycetes</taxon>
        <taxon>Propionibacteriales</taxon>
        <taxon>Propionibacteriaceae</taxon>
        <taxon>Microlunatus</taxon>
    </lineage>
</organism>
<comment type="caution">
    <text evidence="2">The sequence shown here is derived from an EMBL/GenBank/DDBJ whole genome shotgun (WGS) entry which is preliminary data.</text>
</comment>
<dbReference type="SUPFAM" id="SSF159234">
    <property type="entry name" value="FomD-like"/>
    <property type="match status" value="1"/>
</dbReference>
<dbReference type="Proteomes" id="UP000613840">
    <property type="component" value="Unassembled WGS sequence"/>
</dbReference>